<dbReference type="InterPro" id="IPR058636">
    <property type="entry name" value="Beta-barrel_YknX"/>
</dbReference>
<dbReference type="GO" id="GO:0015562">
    <property type="term" value="F:efflux transmembrane transporter activity"/>
    <property type="evidence" value="ECO:0007669"/>
    <property type="project" value="TreeGrafter"/>
</dbReference>
<feature type="compositionally biased region" description="Polar residues" evidence="1">
    <location>
        <begin position="139"/>
        <end position="148"/>
    </location>
</feature>
<gene>
    <name evidence="4" type="ORF">FD22_GL002043</name>
</gene>
<dbReference type="EMBL" id="AZCN01000062">
    <property type="protein sequence ID" value="KRK14919.1"/>
    <property type="molecule type" value="Genomic_DNA"/>
</dbReference>
<dbReference type="PANTHER" id="PTHR30469:SF15">
    <property type="entry name" value="HLYD FAMILY OF SECRETION PROTEINS"/>
    <property type="match status" value="1"/>
</dbReference>
<feature type="domain" description="YknX-like C-terminal permuted SH3-like" evidence="2">
    <location>
        <begin position="316"/>
        <end position="382"/>
    </location>
</feature>
<evidence type="ECO:0000313" key="4">
    <source>
        <dbReference type="EMBL" id="KRK14919.1"/>
    </source>
</evidence>
<dbReference type="Pfam" id="PF25989">
    <property type="entry name" value="YknX_C"/>
    <property type="match status" value="1"/>
</dbReference>
<dbReference type="Gene3D" id="2.40.30.170">
    <property type="match status" value="1"/>
</dbReference>
<accession>A0A0R1F879</accession>
<reference evidence="4 5" key="1">
    <citation type="journal article" date="2015" name="Genome Announc.">
        <title>Expanding the biotechnology potential of lactobacilli through comparative genomics of 213 strains and associated genera.</title>
        <authorList>
            <person name="Sun Z."/>
            <person name="Harris H.M."/>
            <person name="McCann A."/>
            <person name="Guo C."/>
            <person name="Argimon S."/>
            <person name="Zhang W."/>
            <person name="Yang X."/>
            <person name="Jeffery I.B."/>
            <person name="Cooney J.C."/>
            <person name="Kagawa T.F."/>
            <person name="Liu W."/>
            <person name="Song Y."/>
            <person name="Salvetti E."/>
            <person name="Wrobel A."/>
            <person name="Rasinkangas P."/>
            <person name="Parkhill J."/>
            <person name="Rea M.C."/>
            <person name="O'Sullivan O."/>
            <person name="Ritari J."/>
            <person name="Douillard F.P."/>
            <person name="Paul Ross R."/>
            <person name="Yang R."/>
            <person name="Briner A.E."/>
            <person name="Felis G.E."/>
            <person name="de Vos W.M."/>
            <person name="Barrangou R."/>
            <person name="Klaenhammer T.R."/>
            <person name="Caufield P.W."/>
            <person name="Cui Y."/>
            <person name="Zhang H."/>
            <person name="O'Toole P.W."/>
        </authorList>
    </citation>
    <scope>NUCLEOTIDE SEQUENCE [LARGE SCALE GENOMIC DNA]</scope>
    <source>
        <strain evidence="4 5">DSM 20001</strain>
    </source>
</reference>
<comment type="caution">
    <text evidence="4">The sequence shown here is derived from an EMBL/GenBank/DDBJ whole genome shotgun (WGS) entry which is preliminary data.</text>
</comment>
<feature type="region of interest" description="Disordered" evidence="1">
    <location>
        <begin position="139"/>
        <end position="158"/>
    </location>
</feature>
<dbReference type="PATRIC" id="fig|913848.6.peg.2086"/>
<dbReference type="Gene3D" id="2.40.420.20">
    <property type="match status" value="1"/>
</dbReference>
<feature type="compositionally biased region" description="Low complexity" evidence="1">
    <location>
        <begin position="149"/>
        <end position="158"/>
    </location>
</feature>
<evidence type="ECO:0008006" key="6">
    <source>
        <dbReference type="Google" id="ProtNLM"/>
    </source>
</evidence>
<dbReference type="GO" id="GO:1990281">
    <property type="term" value="C:efflux pump complex"/>
    <property type="evidence" value="ECO:0007669"/>
    <property type="project" value="TreeGrafter"/>
</dbReference>
<organism evidence="4 5">
    <name type="scientific">Loigolactobacillus coryniformis subsp. coryniformis KCTC 3167 = DSM 20001</name>
    <dbReference type="NCBI Taxonomy" id="913848"/>
    <lineage>
        <taxon>Bacteria</taxon>
        <taxon>Bacillati</taxon>
        <taxon>Bacillota</taxon>
        <taxon>Bacilli</taxon>
        <taxon>Lactobacillales</taxon>
        <taxon>Lactobacillaceae</taxon>
        <taxon>Loigolactobacillus</taxon>
    </lineage>
</organism>
<evidence type="ECO:0000313" key="5">
    <source>
        <dbReference type="Proteomes" id="UP000051181"/>
    </source>
</evidence>
<protein>
    <recommendedName>
        <fullName evidence="6">Accessory protein</fullName>
    </recommendedName>
</protein>
<feature type="domain" description="YknX-like beta-barrel" evidence="3">
    <location>
        <begin position="230"/>
        <end position="311"/>
    </location>
</feature>
<dbReference type="AlphaFoldDB" id="A0A0R1F879"/>
<evidence type="ECO:0000259" key="3">
    <source>
        <dbReference type="Pfam" id="PF25990"/>
    </source>
</evidence>
<dbReference type="Gene3D" id="2.40.50.100">
    <property type="match status" value="1"/>
</dbReference>
<dbReference type="Proteomes" id="UP000051181">
    <property type="component" value="Unassembled WGS sequence"/>
</dbReference>
<dbReference type="Gene3D" id="1.10.287.470">
    <property type="entry name" value="Helix hairpin bin"/>
    <property type="match status" value="1"/>
</dbReference>
<name>A0A0R1F879_9LACO</name>
<dbReference type="InterPro" id="IPR058637">
    <property type="entry name" value="YknX-like_C"/>
</dbReference>
<dbReference type="PANTHER" id="PTHR30469">
    <property type="entry name" value="MULTIDRUG RESISTANCE PROTEIN MDTA"/>
    <property type="match status" value="1"/>
</dbReference>
<evidence type="ECO:0000256" key="1">
    <source>
        <dbReference type="SAM" id="MobiDB-lite"/>
    </source>
</evidence>
<proteinExistence type="predicted"/>
<dbReference type="eggNOG" id="COG0845">
    <property type="taxonomic scope" value="Bacteria"/>
</dbReference>
<dbReference type="Pfam" id="PF25990">
    <property type="entry name" value="Beta-barrel_YknX"/>
    <property type="match status" value="1"/>
</dbReference>
<sequence length="385" mass="41883">MLSKQGQNWMKKLFRGRFWIILGVLLVLGVIVAVGLVKANNQRAAQKQQYQTYQVKRDSALLLKGKVAAKDTVAVETGVSSTGTLTAINVKNGEHVDPGTVLMTFHDDQVQSQIDEANQTVAKTELAIQNDQQAITALKKQSNQPTTEVTGDTDSSVADSGAAADQLQQARNTLAADQLTLQQTNDSLTRLQAKLDPQVTAKIAGTIVLDTTNNSNTGIPDMQIISDGQIIDGQVTEYDYAKLKQELAVTVMPVSNTDHYQGKIVTIDQTPQAATPTTSTAQAGGSEAATYQFTVKIDHKLTNGFNVQIRVPQNTIRLPAASLVKKAGTHYVYVVKKHKAYRQKVVVKKVDGYWHLMSGLQLKTTIITNPDHHLKNGQEVTVNAD</sequence>
<evidence type="ECO:0000259" key="2">
    <source>
        <dbReference type="Pfam" id="PF25989"/>
    </source>
</evidence>